<dbReference type="InterPro" id="IPR012132">
    <property type="entry name" value="GMC_OxRdtase"/>
</dbReference>
<dbReference type="PANTHER" id="PTHR11552:SF210">
    <property type="entry name" value="GLUCOSE-METHANOL-CHOLINE OXIDOREDUCTASE N-TERMINAL DOMAIN-CONTAINING PROTEIN-RELATED"/>
    <property type="match status" value="1"/>
</dbReference>
<evidence type="ECO:0000313" key="5">
    <source>
        <dbReference type="EMBL" id="PSN63162.1"/>
    </source>
</evidence>
<name>A0A2T2NCJ3_CORCC</name>
<feature type="domain" description="Glucose-methanol-choline oxidoreductase N-terminal" evidence="4">
    <location>
        <begin position="89"/>
        <end position="112"/>
    </location>
</feature>
<organism evidence="5 6">
    <name type="scientific">Corynespora cassiicola Philippines</name>
    <dbReference type="NCBI Taxonomy" id="1448308"/>
    <lineage>
        <taxon>Eukaryota</taxon>
        <taxon>Fungi</taxon>
        <taxon>Dikarya</taxon>
        <taxon>Ascomycota</taxon>
        <taxon>Pezizomycotina</taxon>
        <taxon>Dothideomycetes</taxon>
        <taxon>Pleosporomycetidae</taxon>
        <taxon>Pleosporales</taxon>
        <taxon>Corynesporascaceae</taxon>
        <taxon>Corynespora</taxon>
    </lineage>
</organism>
<dbReference type="InterPro" id="IPR000172">
    <property type="entry name" value="GMC_OxRdtase_N"/>
</dbReference>
<dbReference type="SUPFAM" id="SSF54373">
    <property type="entry name" value="FAD-linked reductases, C-terminal domain"/>
    <property type="match status" value="1"/>
</dbReference>
<dbReference type="Gene3D" id="3.30.560.10">
    <property type="entry name" value="Glucose Oxidase, domain 3"/>
    <property type="match status" value="1"/>
</dbReference>
<dbReference type="GO" id="GO:0050660">
    <property type="term" value="F:flavin adenine dinucleotide binding"/>
    <property type="evidence" value="ECO:0007669"/>
    <property type="project" value="InterPro"/>
</dbReference>
<dbReference type="SUPFAM" id="SSF51905">
    <property type="entry name" value="FAD/NAD(P)-binding domain"/>
    <property type="match status" value="1"/>
</dbReference>
<proteinExistence type="inferred from homology"/>
<dbReference type="Proteomes" id="UP000240883">
    <property type="component" value="Unassembled WGS sequence"/>
</dbReference>
<feature type="binding site" evidence="2">
    <location>
        <position position="91"/>
    </location>
    <ligand>
        <name>FAD</name>
        <dbReference type="ChEBI" id="CHEBI:57692"/>
    </ligand>
</feature>
<dbReference type="Pfam" id="PF05199">
    <property type="entry name" value="GMC_oxred_C"/>
    <property type="match status" value="1"/>
</dbReference>
<keyword evidence="2 3" id="KW-0274">FAD</keyword>
<dbReference type="InterPro" id="IPR036188">
    <property type="entry name" value="FAD/NAD-bd_sf"/>
</dbReference>
<dbReference type="AlphaFoldDB" id="A0A2T2NCJ3"/>
<evidence type="ECO:0000313" key="6">
    <source>
        <dbReference type="Proteomes" id="UP000240883"/>
    </source>
</evidence>
<keyword evidence="6" id="KW-1185">Reference proteome</keyword>
<dbReference type="EMBL" id="KZ678140">
    <property type="protein sequence ID" value="PSN63162.1"/>
    <property type="molecule type" value="Genomic_DNA"/>
</dbReference>
<sequence>MSAEDFVKKTYDYVICGGGTAGLVIAARLSEDPNVSVAVLEAGANRLNDLMIDGPNLFTMLWDKPEYDWCFKTVPQKGTLDRVHGWARGKVLGGSSAINYNMFSMASRQDLDNWVELGNKGWGFDDLAPYYRKFETYNPSSDALSAKINDKYVDPLLRGTSGPIKVSFNEGDFAWNQEVWPETCLAAGYPIPQDPRTGSAIGGFNQMTTVDPKTVRRSYSAREYYEPNAGRSNLSLLTEALVAKIELDDASPEPTATGVQFIHNGATYSVKANKEVIVCGGVINSPQILELSGIGSPEVLQKASVEIKVDLPSVGDNLNDHSATGVVLAVKDEYPTAEVLFRSPEITQQAMEAYIQHKAGPFTNSPTTTGFGSLHLIDPDLVELEKHVQSLISEYEKQNPGSDPAGRNQLLARQLSDPKEAAAQLVLLPTGADIRNCDMPSKIFLHDEPGNWVTMGACSTRSLSRGSIHIDSSDPSKHPIIDPAYYSHPLDLDIAGRSVLHALKLADYEPLKSRMKRDDDGNVILHPGTGMGLPKNLEEAKKLAAAHTVTEYHPVGTCAMLPKEKGGVVNVDLKVYGTANIRVADASIFPTHVQGNIVSLVYAVAEKAADIIKGTSVSNGTNGGLPN</sequence>
<dbReference type="STRING" id="1448308.A0A2T2NCJ3"/>
<evidence type="ECO:0000256" key="1">
    <source>
        <dbReference type="ARBA" id="ARBA00010790"/>
    </source>
</evidence>
<dbReference type="PANTHER" id="PTHR11552">
    <property type="entry name" value="GLUCOSE-METHANOL-CHOLINE GMC OXIDOREDUCTASE"/>
    <property type="match status" value="1"/>
</dbReference>
<evidence type="ECO:0000259" key="4">
    <source>
        <dbReference type="PROSITE" id="PS00623"/>
    </source>
</evidence>
<evidence type="ECO:0000256" key="2">
    <source>
        <dbReference type="PIRSR" id="PIRSR000137-2"/>
    </source>
</evidence>
<dbReference type="Gene3D" id="3.50.50.60">
    <property type="entry name" value="FAD/NAD(P)-binding domain"/>
    <property type="match status" value="1"/>
</dbReference>
<protein>
    <submittedName>
        <fullName evidence="5">Alcohol oxidase</fullName>
    </submittedName>
</protein>
<dbReference type="OrthoDB" id="269227at2759"/>
<dbReference type="GO" id="GO:0016614">
    <property type="term" value="F:oxidoreductase activity, acting on CH-OH group of donors"/>
    <property type="evidence" value="ECO:0007669"/>
    <property type="project" value="InterPro"/>
</dbReference>
<reference evidence="5 6" key="1">
    <citation type="journal article" date="2018" name="Front. Microbiol.">
        <title>Genome-Wide Analysis of Corynespora cassiicola Leaf Fall Disease Putative Effectors.</title>
        <authorList>
            <person name="Lopez D."/>
            <person name="Ribeiro S."/>
            <person name="Label P."/>
            <person name="Fumanal B."/>
            <person name="Venisse J.S."/>
            <person name="Kohler A."/>
            <person name="de Oliveira R.R."/>
            <person name="Labutti K."/>
            <person name="Lipzen A."/>
            <person name="Lail K."/>
            <person name="Bauer D."/>
            <person name="Ohm R.A."/>
            <person name="Barry K.W."/>
            <person name="Spatafora J."/>
            <person name="Grigoriev I.V."/>
            <person name="Martin F.M."/>
            <person name="Pujade-Renaud V."/>
        </authorList>
    </citation>
    <scope>NUCLEOTIDE SEQUENCE [LARGE SCALE GENOMIC DNA]</scope>
    <source>
        <strain evidence="5 6">Philippines</strain>
    </source>
</reference>
<dbReference type="InterPro" id="IPR007867">
    <property type="entry name" value="GMC_OxRtase_C"/>
</dbReference>
<gene>
    <name evidence="5" type="ORF">BS50DRAFT_637690</name>
</gene>
<dbReference type="PIRSF" id="PIRSF000137">
    <property type="entry name" value="Alcohol_oxidase"/>
    <property type="match status" value="1"/>
</dbReference>
<comment type="similarity">
    <text evidence="1 3">Belongs to the GMC oxidoreductase family.</text>
</comment>
<dbReference type="PROSITE" id="PS00623">
    <property type="entry name" value="GMC_OXRED_1"/>
    <property type="match status" value="1"/>
</dbReference>
<feature type="binding site" evidence="2">
    <location>
        <position position="242"/>
    </location>
    <ligand>
        <name>FAD</name>
        <dbReference type="ChEBI" id="CHEBI:57692"/>
    </ligand>
</feature>
<dbReference type="Pfam" id="PF00732">
    <property type="entry name" value="GMC_oxred_N"/>
    <property type="match status" value="1"/>
</dbReference>
<keyword evidence="3" id="KW-0285">Flavoprotein</keyword>
<comment type="cofactor">
    <cofactor evidence="2">
        <name>FAD</name>
        <dbReference type="ChEBI" id="CHEBI:57692"/>
    </cofactor>
</comment>
<accession>A0A2T2NCJ3</accession>
<evidence type="ECO:0000256" key="3">
    <source>
        <dbReference type="RuleBase" id="RU003968"/>
    </source>
</evidence>